<organism evidence="2 3">
    <name type="scientific">Macrostomum lignano</name>
    <dbReference type="NCBI Taxonomy" id="282301"/>
    <lineage>
        <taxon>Eukaryota</taxon>
        <taxon>Metazoa</taxon>
        <taxon>Spiralia</taxon>
        <taxon>Lophotrochozoa</taxon>
        <taxon>Platyhelminthes</taxon>
        <taxon>Rhabditophora</taxon>
        <taxon>Macrostomorpha</taxon>
        <taxon>Macrostomida</taxon>
        <taxon>Macrostomidae</taxon>
        <taxon>Macrostomum</taxon>
    </lineage>
</organism>
<protein>
    <submittedName>
        <fullName evidence="3">Reverse transcriptase domain-containing protein</fullName>
    </submittedName>
</protein>
<name>A0A1I8F6D0_9PLAT</name>
<feature type="region of interest" description="Disordered" evidence="1">
    <location>
        <begin position="276"/>
        <end position="304"/>
    </location>
</feature>
<accession>A0A1I8F6D0</accession>
<evidence type="ECO:0000256" key="1">
    <source>
        <dbReference type="SAM" id="MobiDB-lite"/>
    </source>
</evidence>
<reference evidence="3" key="1">
    <citation type="submission" date="2016-11" db="UniProtKB">
        <authorList>
            <consortium name="WormBaseParasite"/>
        </authorList>
    </citation>
    <scope>IDENTIFICATION</scope>
</reference>
<proteinExistence type="predicted"/>
<evidence type="ECO:0000313" key="2">
    <source>
        <dbReference type="Proteomes" id="UP000095280"/>
    </source>
</evidence>
<keyword evidence="2" id="KW-1185">Reference proteome</keyword>
<dbReference type="WBParaSite" id="maker-unitig_21600-snap-gene-0.2-mRNA-1">
    <property type="protein sequence ID" value="maker-unitig_21600-snap-gene-0.2-mRNA-1"/>
    <property type="gene ID" value="maker-unitig_21600-snap-gene-0.2"/>
</dbReference>
<dbReference type="AlphaFoldDB" id="A0A1I8F6D0"/>
<sequence length="498" mass="55248">MSSRVHEFTKVHEFMSSRVHVHVHEFTEFTSSRVHEFTSSRRFWISHSNARMNIVTFMQRHFCQLSRDGELCVNAALTPAGGDFQSGGESSLAHFVTQCELARCTDDSVTINREVPWPIDTRPRLHCTSAPNEARALGPGGGSCGGRRNGMAFSDSWPPNCRIASAMRLYDVMTMASQAEKHSELNPDNADLAEAWLTSFAATARIKKLTDTDEIRLPPPVARLFGSKQSKEEDMIAMRLVDGLASSSNKRKILERLQQEDLFAQRHAPSYRAAGIDSRDYNQPSHAPPVMEQTETAPRLSSARSRSTGCALPMQVDTGAEASLLPSNLWKELGCPRLRKCDKVLRQFDGSRISCLGMFTAAWESQARYFTADLIVTAARRATDSSDDAKPFYVAARPVPLHLRERVNQELKRLEAEDILEAVPPGRGAAGMKISLDKSVQGRQLPGVPGVARISGSFGQVTPDPPALVDKVRAVETAERSKQLEFLGLSNFLERFYR</sequence>
<evidence type="ECO:0000313" key="3">
    <source>
        <dbReference type="WBParaSite" id="maker-unitig_21600-snap-gene-0.2-mRNA-1"/>
    </source>
</evidence>
<dbReference type="Proteomes" id="UP000095280">
    <property type="component" value="Unplaced"/>
</dbReference>